<evidence type="ECO:0000313" key="2">
    <source>
        <dbReference type="EMBL" id="KAK3682369.1"/>
    </source>
</evidence>
<evidence type="ECO:0000313" key="3">
    <source>
        <dbReference type="Proteomes" id="UP001270362"/>
    </source>
</evidence>
<gene>
    <name evidence="2" type="ORF">B0T22DRAFT_470931</name>
</gene>
<dbReference type="Proteomes" id="UP001270362">
    <property type="component" value="Unassembled WGS sequence"/>
</dbReference>
<name>A0AAE1C840_9PEZI</name>
<reference evidence="2" key="2">
    <citation type="submission" date="2023-06" db="EMBL/GenBank/DDBJ databases">
        <authorList>
            <consortium name="Lawrence Berkeley National Laboratory"/>
            <person name="Haridas S."/>
            <person name="Hensen N."/>
            <person name="Bonometti L."/>
            <person name="Westerberg I."/>
            <person name="Brannstrom I.O."/>
            <person name="Guillou S."/>
            <person name="Cros-Aarteil S."/>
            <person name="Calhoun S."/>
            <person name="Kuo A."/>
            <person name="Mondo S."/>
            <person name="Pangilinan J."/>
            <person name="Riley R."/>
            <person name="Labutti K."/>
            <person name="Andreopoulos B."/>
            <person name="Lipzen A."/>
            <person name="Chen C."/>
            <person name="Yanf M."/>
            <person name="Daum C."/>
            <person name="Ng V."/>
            <person name="Clum A."/>
            <person name="Steindorff A."/>
            <person name="Ohm R."/>
            <person name="Martin F."/>
            <person name="Silar P."/>
            <person name="Natvig D."/>
            <person name="Lalanne C."/>
            <person name="Gautier V."/>
            <person name="Ament-Velasquez S.L."/>
            <person name="Kruys A."/>
            <person name="Hutchinson M.I."/>
            <person name="Powell A.J."/>
            <person name="Barry K."/>
            <person name="Miller A.N."/>
            <person name="Grigoriev I.V."/>
            <person name="Debuchy R."/>
            <person name="Gladieux P."/>
            <person name="Thoren M.H."/>
            <person name="Johannesson H."/>
        </authorList>
    </citation>
    <scope>NUCLEOTIDE SEQUENCE</scope>
    <source>
        <strain evidence="2">CBS 314.62</strain>
    </source>
</reference>
<accession>A0AAE1C840</accession>
<feature type="transmembrane region" description="Helical" evidence="1">
    <location>
        <begin position="48"/>
        <end position="74"/>
    </location>
</feature>
<comment type="caution">
    <text evidence="2">The sequence shown here is derived from an EMBL/GenBank/DDBJ whole genome shotgun (WGS) entry which is preliminary data.</text>
</comment>
<keyword evidence="3" id="KW-1185">Reference proteome</keyword>
<feature type="transmembrane region" description="Helical" evidence="1">
    <location>
        <begin position="101"/>
        <end position="118"/>
    </location>
</feature>
<dbReference type="AlphaFoldDB" id="A0AAE1C840"/>
<keyword evidence="1" id="KW-0812">Transmembrane</keyword>
<reference evidence="2" key="1">
    <citation type="journal article" date="2023" name="Mol. Phylogenet. Evol.">
        <title>Genome-scale phylogeny and comparative genomics of the fungal order Sordariales.</title>
        <authorList>
            <person name="Hensen N."/>
            <person name="Bonometti L."/>
            <person name="Westerberg I."/>
            <person name="Brannstrom I.O."/>
            <person name="Guillou S."/>
            <person name="Cros-Aarteil S."/>
            <person name="Calhoun S."/>
            <person name="Haridas S."/>
            <person name="Kuo A."/>
            <person name="Mondo S."/>
            <person name="Pangilinan J."/>
            <person name="Riley R."/>
            <person name="LaButti K."/>
            <person name="Andreopoulos B."/>
            <person name="Lipzen A."/>
            <person name="Chen C."/>
            <person name="Yan M."/>
            <person name="Daum C."/>
            <person name="Ng V."/>
            <person name="Clum A."/>
            <person name="Steindorff A."/>
            <person name="Ohm R.A."/>
            <person name="Martin F."/>
            <person name="Silar P."/>
            <person name="Natvig D.O."/>
            <person name="Lalanne C."/>
            <person name="Gautier V."/>
            <person name="Ament-Velasquez S.L."/>
            <person name="Kruys A."/>
            <person name="Hutchinson M.I."/>
            <person name="Powell A.J."/>
            <person name="Barry K."/>
            <person name="Miller A.N."/>
            <person name="Grigoriev I.V."/>
            <person name="Debuchy R."/>
            <person name="Gladieux P."/>
            <person name="Hiltunen Thoren M."/>
            <person name="Johannesson H."/>
        </authorList>
    </citation>
    <scope>NUCLEOTIDE SEQUENCE</scope>
    <source>
        <strain evidence="2">CBS 314.62</strain>
    </source>
</reference>
<keyword evidence="1" id="KW-0472">Membrane</keyword>
<organism evidence="2 3">
    <name type="scientific">Podospora appendiculata</name>
    <dbReference type="NCBI Taxonomy" id="314037"/>
    <lineage>
        <taxon>Eukaryota</taxon>
        <taxon>Fungi</taxon>
        <taxon>Dikarya</taxon>
        <taxon>Ascomycota</taxon>
        <taxon>Pezizomycotina</taxon>
        <taxon>Sordariomycetes</taxon>
        <taxon>Sordariomycetidae</taxon>
        <taxon>Sordariales</taxon>
        <taxon>Podosporaceae</taxon>
        <taxon>Podospora</taxon>
    </lineage>
</organism>
<feature type="transmembrane region" description="Helical" evidence="1">
    <location>
        <begin position="12"/>
        <end position="36"/>
    </location>
</feature>
<feature type="transmembrane region" description="Helical" evidence="1">
    <location>
        <begin position="130"/>
        <end position="148"/>
    </location>
</feature>
<dbReference type="EMBL" id="JAULSO010000005">
    <property type="protein sequence ID" value="KAK3682369.1"/>
    <property type="molecule type" value="Genomic_DNA"/>
</dbReference>
<proteinExistence type="predicted"/>
<evidence type="ECO:0000256" key="1">
    <source>
        <dbReference type="SAM" id="Phobius"/>
    </source>
</evidence>
<feature type="transmembrane region" description="Helical" evidence="1">
    <location>
        <begin position="252"/>
        <end position="274"/>
    </location>
</feature>
<keyword evidence="1" id="KW-1133">Transmembrane helix</keyword>
<feature type="transmembrane region" description="Helical" evidence="1">
    <location>
        <begin position="217"/>
        <end position="240"/>
    </location>
</feature>
<feature type="transmembrane region" description="Helical" evidence="1">
    <location>
        <begin position="187"/>
        <end position="205"/>
    </location>
</feature>
<protein>
    <submittedName>
        <fullName evidence="2">Uncharacterized protein</fullName>
    </submittedName>
</protein>
<sequence length="395" mass="43721">MARLSTDEIEWIVYLVIVSIFIIPLLVLWIISLVSVHRKRDPARVGTIWVKIAFPLWIISLVLEMTQAAMYFSFRYGSAWSTYSSLVAFNLLNVSGLFEDLAQVAVLVAFVELGRGFLLGASPSPVWHTIFRGVMLGWSVVLFILAFADFGLSQDLNSAAFRSTYGYHNSGSAKWRSLYRLNESYSVLSWIPALVILGFAVFIVLRAQRSRLMKSSAVFLLIAAIFSFVRRTYQMIIYFVFLDPLRARGPLIYPQLLNLIVTPAISVIGMFIVLNMLYNAVKQRAEAGGLWSAPLQEQPMMYAAGGAGQAQTNNAPMPYVPIGSGSNGGAAGFYAPQPQQMQTQPQMTPSYGGGQAQYGAEAPYIAEEPSSQAYGYGYGQQAPYHGGQPVYENRY</sequence>